<dbReference type="STRING" id="1246581.A0A2H9TQT8"/>
<dbReference type="PIRSF" id="PIRSF000303">
    <property type="entry name" value="Glutathion_perox"/>
    <property type="match status" value="1"/>
</dbReference>
<name>A0A2H9TQT8_9FUNG</name>
<protein>
    <recommendedName>
        <fullName evidence="5">Glutathione peroxidase</fullName>
    </recommendedName>
</protein>
<reference evidence="7 8" key="1">
    <citation type="submission" date="2016-10" db="EMBL/GenBank/DDBJ databases">
        <title>The genome of Paramicrosporidium saccamoebae is the missing link in understanding Cryptomycota and Microsporidia evolution.</title>
        <authorList>
            <person name="Quandt C.A."/>
            <person name="Beaudet D."/>
            <person name="Corsaro D."/>
            <person name="Michel R."/>
            <person name="Corradi N."/>
            <person name="James T."/>
        </authorList>
    </citation>
    <scope>NUCLEOTIDE SEQUENCE [LARGE SCALE GENOMIC DNA]</scope>
    <source>
        <strain evidence="7 8">KSL3</strain>
    </source>
</reference>
<comment type="caution">
    <text evidence="7">The sequence shown here is derived from an EMBL/GenBank/DDBJ whole genome shotgun (WGS) entry which is preliminary data.</text>
</comment>
<dbReference type="PRINTS" id="PR01011">
    <property type="entry name" value="GLUTPROXDASE"/>
</dbReference>
<gene>
    <name evidence="7" type="ORF">PSACC_00071</name>
</gene>
<dbReference type="PROSITE" id="PS51355">
    <property type="entry name" value="GLUTATHIONE_PEROXID_3"/>
    <property type="match status" value="1"/>
</dbReference>
<dbReference type="InterPro" id="IPR036249">
    <property type="entry name" value="Thioredoxin-like_sf"/>
</dbReference>
<dbReference type="InterPro" id="IPR000889">
    <property type="entry name" value="Glutathione_peroxidase"/>
</dbReference>
<dbReference type="Pfam" id="PF00255">
    <property type="entry name" value="GSHPx"/>
    <property type="match status" value="1"/>
</dbReference>
<dbReference type="FunFam" id="3.40.30.10:FF:000025">
    <property type="entry name" value="Glutathione peroxidase"/>
    <property type="match status" value="1"/>
</dbReference>
<dbReference type="PANTHER" id="PTHR11592:SF78">
    <property type="entry name" value="GLUTATHIONE PEROXIDASE"/>
    <property type="match status" value="1"/>
</dbReference>
<evidence type="ECO:0000256" key="5">
    <source>
        <dbReference type="RuleBase" id="RU000499"/>
    </source>
</evidence>
<dbReference type="GO" id="GO:0004601">
    <property type="term" value="F:peroxidase activity"/>
    <property type="evidence" value="ECO:0007669"/>
    <property type="project" value="UniProtKB-KW"/>
</dbReference>
<keyword evidence="8" id="KW-1185">Reference proteome</keyword>
<proteinExistence type="inferred from homology"/>
<dbReference type="EMBL" id="MTSL01000007">
    <property type="protein sequence ID" value="PJF20114.1"/>
    <property type="molecule type" value="Genomic_DNA"/>
</dbReference>
<evidence type="ECO:0000256" key="2">
    <source>
        <dbReference type="ARBA" id="ARBA00022559"/>
    </source>
</evidence>
<organism evidence="7 8">
    <name type="scientific">Paramicrosporidium saccamoebae</name>
    <dbReference type="NCBI Taxonomy" id="1246581"/>
    <lineage>
        <taxon>Eukaryota</taxon>
        <taxon>Fungi</taxon>
        <taxon>Fungi incertae sedis</taxon>
        <taxon>Cryptomycota</taxon>
        <taxon>Cryptomycota incertae sedis</taxon>
        <taxon>Paramicrosporidium</taxon>
    </lineage>
</organism>
<dbReference type="OrthoDB" id="446890at2759"/>
<evidence type="ECO:0000256" key="3">
    <source>
        <dbReference type="ARBA" id="ARBA00023002"/>
    </source>
</evidence>
<evidence type="ECO:0000313" key="8">
    <source>
        <dbReference type="Proteomes" id="UP000240830"/>
    </source>
</evidence>
<feature type="domain" description="Thioredoxin" evidence="6">
    <location>
        <begin position="23"/>
        <end position="184"/>
    </location>
</feature>
<accession>A0A2H9TQT8</accession>
<evidence type="ECO:0000256" key="4">
    <source>
        <dbReference type="PIRSR" id="PIRSR000303-1"/>
    </source>
</evidence>
<dbReference type="PANTHER" id="PTHR11592">
    <property type="entry name" value="GLUTATHIONE PEROXIDASE"/>
    <property type="match status" value="1"/>
</dbReference>
<dbReference type="CDD" id="cd00340">
    <property type="entry name" value="GSH_Peroxidase"/>
    <property type="match status" value="1"/>
</dbReference>
<dbReference type="PROSITE" id="PS51352">
    <property type="entry name" value="THIOREDOXIN_2"/>
    <property type="match status" value="1"/>
</dbReference>
<evidence type="ECO:0000259" key="6">
    <source>
        <dbReference type="PROSITE" id="PS51352"/>
    </source>
</evidence>
<dbReference type="GO" id="GO:0006979">
    <property type="term" value="P:response to oxidative stress"/>
    <property type="evidence" value="ECO:0007669"/>
    <property type="project" value="InterPro"/>
</dbReference>
<comment type="similarity">
    <text evidence="1 5">Belongs to the glutathione peroxidase family.</text>
</comment>
<dbReference type="SUPFAM" id="SSF52833">
    <property type="entry name" value="Thioredoxin-like"/>
    <property type="match status" value="1"/>
</dbReference>
<keyword evidence="3 5" id="KW-0560">Oxidoreductase</keyword>
<keyword evidence="2 5" id="KW-0575">Peroxidase</keyword>
<evidence type="ECO:0000313" key="7">
    <source>
        <dbReference type="EMBL" id="PJF20114.1"/>
    </source>
</evidence>
<dbReference type="AlphaFoldDB" id="A0A2H9TQT8"/>
<evidence type="ECO:0000256" key="1">
    <source>
        <dbReference type="ARBA" id="ARBA00006926"/>
    </source>
</evidence>
<dbReference type="Proteomes" id="UP000240830">
    <property type="component" value="Unassembled WGS sequence"/>
</dbReference>
<sequence>MSPGQSEFTPYKMLRTAARRFMSSPPKTFYDFSARDILGSQQLDFSQFRGQVVIVVNAATYCGYTKSNYSGLSELLDKYYDKGLRVMMFPCNQFMNQEKDEAEKIKAFAEQYDKRFILAEKVDVNGSDAHPLWKFLKDKCPGFLVDAIKWNFTKFIIDKSGNPVARFAPNDEPKAMTSKIEELL</sequence>
<feature type="active site" evidence="4">
    <location>
        <position position="62"/>
    </location>
</feature>
<dbReference type="InterPro" id="IPR013766">
    <property type="entry name" value="Thioredoxin_domain"/>
</dbReference>
<dbReference type="Gene3D" id="3.40.30.10">
    <property type="entry name" value="Glutaredoxin"/>
    <property type="match status" value="1"/>
</dbReference>